<dbReference type="GO" id="GO:0005829">
    <property type="term" value="C:cytosol"/>
    <property type="evidence" value="ECO:0007669"/>
    <property type="project" value="TreeGrafter"/>
</dbReference>
<dbReference type="RefSeq" id="WP_009197714.1">
    <property type="nucleotide sequence ID" value="NZ_LVZK01000001.1"/>
</dbReference>
<dbReference type="SUPFAM" id="SSF52218">
    <property type="entry name" value="Flavoproteins"/>
    <property type="match status" value="1"/>
</dbReference>
<dbReference type="PANTHER" id="PTHR10204:SF34">
    <property type="entry name" value="NAD(P)H DEHYDROGENASE [QUINONE] 1 ISOFORM 1"/>
    <property type="match status" value="1"/>
</dbReference>
<dbReference type="OrthoDB" id="9798454at2"/>
<keyword evidence="2" id="KW-0560">Oxidoreductase</keyword>
<dbReference type="GO" id="GO:0003955">
    <property type="term" value="F:NAD(P)H dehydrogenase (quinone) activity"/>
    <property type="evidence" value="ECO:0007669"/>
    <property type="project" value="TreeGrafter"/>
</dbReference>
<dbReference type="Gene3D" id="3.40.50.360">
    <property type="match status" value="1"/>
</dbReference>
<name>A0A179B3H8_9ACTO</name>
<comment type="caution">
    <text evidence="4">The sequence shown here is derived from an EMBL/GenBank/DDBJ whole genome shotgun (WGS) entry which is preliminary data.</text>
</comment>
<dbReference type="STRING" id="1823756.A4H34_03545"/>
<dbReference type="InterPro" id="IPR051545">
    <property type="entry name" value="NAD(P)H_dehydrogenase_qn"/>
</dbReference>
<evidence type="ECO:0000256" key="1">
    <source>
        <dbReference type="ARBA" id="ARBA00006252"/>
    </source>
</evidence>
<sequence length="223" mass="24850">MSSTFDAKKALIVHAHPESASFCASQMRAARDELVRQGYEVDVIDLYENKLDPVLDRGEFEHVEEPFKPQKEQLKAVKEGTLDPRIREDIDRVLAADLLVFSFPLWWFSVPAVLKGWVDRVFVMGAVFGGDYGILDEAALAGKRAVALTTTGGPEAMYSEDGAFAPIESFLFHVNEGIFRFVGYEPLKPVVTYGPAHLDDGQRENALGAVRSEFETIDERPRA</sequence>
<dbReference type="Pfam" id="PF02525">
    <property type="entry name" value="Flavodoxin_2"/>
    <property type="match status" value="1"/>
</dbReference>
<evidence type="ECO:0000313" key="5">
    <source>
        <dbReference type="Proteomes" id="UP000078368"/>
    </source>
</evidence>
<dbReference type="AlphaFoldDB" id="A0A179B3H8"/>
<dbReference type="Proteomes" id="UP000078368">
    <property type="component" value="Unassembled WGS sequence"/>
</dbReference>
<evidence type="ECO:0000256" key="2">
    <source>
        <dbReference type="ARBA" id="ARBA00023002"/>
    </source>
</evidence>
<evidence type="ECO:0000259" key="3">
    <source>
        <dbReference type="Pfam" id="PF02525"/>
    </source>
</evidence>
<protein>
    <submittedName>
        <fullName evidence="4">NAD(P)H dehydrogenase</fullName>
    </submittedName>
</protein>
<accession>A0A179B3H8</accession>
<organism evidence="4 5">
    <name type="scientific">Peptidiphaga gingivicola</name>
    <dbReference type="NCBI Taxonomy" id="2741497"/>
    <lineage>
        <taxon>Bacteria</taxon>
        <taxon>Bacillati</taxon>
        <taxon>Actinomycetota</taxon>
        <taxon>Actinomycetes</taxon>
        <taxon>Actinomycetales</taxon>
        <taxon>Actinomycetaceae</taxon>
        <taxon>Peptidiphaga</taxon>
    </lineage>
</organism>
<comment type="similarity">
    <text evidence="1">Belongs to the NAD(P)H dehydrogenase (quinone) family.</text>
</comment>
<gene>
    <name evidence="4" type="ORF">A4H34_03545</name>
</gene>
<reference evidence="4 5" key="1">
    <citation type="submission" date="2016-04" db="EMBL/GenBank/DDBJ databases">
        <title>Peptidophaga gingivicola gen. nov., sp. nov., isolated from human subgingival plaque.</title>
        <authorList>
            <person name="Beall C.J."/>
            <person name="Mokrzan E.M."/>
            <person name="Griffen A.L."/>
            <person name="Leys E.J."/>
        </authorList>
    </citation>
    <scope>NUCLEOTIDE SEQUENCE [LARGE SCALE GENOMIC DNA]</scope>
    <source>
        <strain evidence="4 5">BA112</strain>
    </source>
</reference>
<dbReference type="PANTHER" id="PTHR10204">
    <property type="entry name" value="NAD P H OXIDOREDUCTASE-RELATED"/>
    <property type="match status" value="1"/>
</dbReference>
<evidence type="ECO:0000313" key="4">
    <source>
        <dbReference type="EMBL" id="OAP86256.1"/>
    </source>
</evidence>
<feature type="domain" description="Flavodoxin-like fold" evidence="3">
    <location>
        <begin position="8"/>
        <end position="208"/>
    </location>
</feature>
<proteinExistence type="inferred from homology"/>
<dbReference type="InterPro" id="IPR029039">
    <property type="entry name" value="Flavoprotein-like_sf"/>
</dbReference>
<keyword evidence="5" id="KW-1185">Reference proteome</keyword>
<dbReference type="InterPro" id="IPR003680">
    <property type="entry name" value="Flavodoxin_fold"/>
</dbReference>
<dbReference type="EMBL" id="LVZK01000001">
    <property type="protein sequence ID" value="OAP86256.1"/>
    <property type="molecule type" value="Genomic_DNA"/>
</dbReference>